<evidence type="ECO:0000256" key="1">
    <source>
        <dbReference type="ARBA" id="ARBA00003257"/>
    </source>
</evidence>
<protein>
    <recommendedName>
        <fullName evidence="5 18">NADH-ubiquinone oxidoreductase chain 2</fullName>
        <ecNumber evidence="4 18">7.1.1.2</ecNumber>
    </recommendedName>
</protein>
<keyword evidence="16 18" id="KW-0472">Membrane</keyword>
<accession>F6K1N1</accession>
<feature type="transmembrane region" description="Helical" evidence="18">
    <location>
        <begin position="122"/>
        <end position="143"/>
    </location>
</feature>
<keyword evidence="9 18" id="KW-0999">Mitochondrion inner membrane</keyword>
<feature type="transmembrane region" description="Helical" evidence="18">
    <location>
        <begin position="200"/>
        <end position="222"/>
    </location>
</feature>
<evidence type="ECO:0000256" key="5">
    <source>
        <dbReference type="ARBA" id="ARBA00021008"/>
    </source>
</evidence>
<evidence type="ECO:0000256" key="2">
    <source>
        <dbReference type="ARBA" id="ARBA00004448"/>
    </source>
</evidence>
<keyword evidence="13 18" id="KW-0520">NAD</keyword>
<evidence type="ECO:0000256" key="12">
    <source>
        <dbReference type="ARBA" id="ARBA00022989"/>
    </source>
</evidence>
<dbReference type="PANTHER" id="PTHR46552">
    <property type="entry name" value="NADH-UBIQUINONE OXIDOREDUCTASE CHAIN 2"/>
    <property type="match status" value="1"/>
</dbReference>
<dbReference type="PRINTS" id="PR01436">
    <property type="entry name" value="NADHDHGNASE2"/>
</dbReference>
<reference evidence="21" key="1">
    <citation type="journal article" date="2011" name="Limnol. Oceanogr.">
        <title>Radiation of European Eubosmina (Cladocera) from Bosmina (E.) longispina - concordance of multipopulation molecular data with paleolimnology.</title>
        <authorList>
            <person name="Faustova M."/>
            <person name="Sacherova V."/>
            <person name="Svensson J.-E."/>
            <person name="Taylor D.J."/>
        </authorList>
    </citation>
    <scope>NUCLEOTIDE SEQUENCE</scope>
    <source>
        <strain evidence="20">RPolHan11A2209</strain>
        <strain evidence="21">RPolHan11E2209</strain>
    </source>
</reference>
<feature type="transmembrane region" description="Helical" evidence="18">
    <location>
        <begin position="5"/>
        <end position="25"/>
    </location>
</feature>
<keyword evidence="15 18" id="KW-0496">Mitochondrion</keyword>
<evidence type="ECO:0000313" key="21">
    <source>
        <dbReference type="EMBL" id="AEF29510.1"/>
    </source>
</evidence>
<dbReference type="EMBL" id="HM194422">
    <property type="protein sequence ID" value="AEF29510.1"/>
    <property type="molecule type" value="Genomic_DNA"/>
</dbReference>
<dbReference type="InterPro" id="IPR050175">
    <property type="entry name" value="Complex_I_Subunit_2"/>
</dbReference>
<dbReference type="PANTHER" id="PTHR46552:SF1">
    <property type="entry name" value="NADH-UBIQUINONE OXIDOREDUCTASE CHAIN 2"/>
    <property type="match status" value="1"/>
</dbReference>
<dbReference type="EC" id="7.1.1.2" evidence="4 18"/>
<evidence type="ECO:0000256" key="15">
    <source>
        <dbReference type="ARBA" id="ARBA00023128"/>
    </source>
</evidence>
<evidence type="ECO:0000256" key="7">
    <source>
        <dbReference type="ARBA" id="ARBA00022660"/>
    </source>
</evidence>
<dbReference type="Pfam" id="PF00361">
    <property type="entry name" value="Proton_antipo_M"/>
    <property type="match status" value="1"/>
</dbReference>
<keyword evidence="10 18" id="KW-1278">Translocase</keyword>
<dbReference type="GO" id="GO:0005743">
    <property type="term" value="C:mitochondrial inner membrane"/>
    <property type="evidence" value="ECO:0007669"/>
    <property type="project" value="UniProtKB-SubCell"/>
</dbReference>
<dbReference type="EMBL" id="HM194421">
    <property type="protein sequence ID" value="AEF29509.1"/>
    <property type="molecule type" value="Genomic_DNA"/>
</dbReference>
<gene>
    <name evidence="21" type="primary">ND2</name>
</gene>
<dbReference type="InterPro" id="IPR003917">
    <property type="entry name" value="NADH_UbQ_OxRdtase_chain2"/>
</dbReference>
<proteinExistence type="inferred from homology"/>
<comment type="catalytic activity">
    <reaction evidence="17 18">
        <text>a ubiquinone + NADH + 5 H(+)(in) = a ubiquinol + NAD(+) + 4 H(+)(out)</text>
        <dbReference type="Rhea" id="RHEA:29091"/>
        <dbReference type="Rhea" id="RHEA-COMP:9565"/>
        <dbReference type="Rhea" id="RHEA-COMP:9566"/>
        <dbReference type="ChEBI" id="CHEBI:15378"/>
        <dbReference type="ChEBI" id="CHEBI:16389"/>
        <dbReference type="ChEBI" id="CHEBI:17976"/>
        <dbReference type="ChEBI" id="CHEBI:57540"/>
        <dbReference type="ChEBI" id="CHEBI:57945"/>
        <dbReference type="EC" id="7.1.1.2"/>
    </reaction>
</comment>
<keyword evidence="14 18" id="KW-0830">Ubiquinone</keyword>
<dbReference type="GO" id="GO:0008137">
    <property type="term" value="F:NADH dehydrogenase (ubiquinone) activity"/>
    <property type="evidence" value="ECO:0007669"/>
    <property type="project" value="UniProtKB-EC"/>
</dbReference>
<keyword evidence="11 18" id="KW-0249">Electron transport</keyword>
<dbReference type="GO" id="GO:0006120">
    <property type="term" value="P:mitochondrial electron transport, NADH to ubiquinone"/>
    <property type="evidence" value="ECO:0007669"/>
    <property type="project" value="InterPro"/>
</dbReference>
<evidence type="ECO:0000256" key="6">
    <source>
        <dbReference type="ARBA" id="ARBA00022448"/>
    </source>
</evidence>
<evidence type="ECO:0000256" key="8">
    <source>
        <dbReference type="ARBA" id="ARBA00022692"/>
    </source>
</evidence>
<keyword evidence="12 18" id="KW-1133">Transmembrane helix</keyword>
<feature type="transmembrane region" description="Helical" evidence="18">
    <location>
        <begin position="31"/>
        <end position="51"/>
    </location>
</feature>
<feature type="transmembrane region" description="Helical" evidence="18">
    <location>
        <begin position="311"/>
        <end position="333"/>
    </location>
</feature>
<evidence type="ECO:0000256" key="13">
    <source>
        <dbReference type="ARBA" id="ARBA00023027"/>
    </source>
</evidence>
<keyword evidence="7 18" id="KW-0679">Respiratory chain</keyword>
<name>F6K1N1_9CRUS</name>
<comment type="similarity">
    <text evidence="3 18">Belongs to the complex I subunit 2 family.</text>
</comment>
<evidence type="ECO:0000256" key="11">
    <source>
        <dbReference type="ARBA" id="ARBA00022982"/>
    </source>
</evidence>
<evidence type="ECO:0000256" key="16">
    <source>
        <dbReference type="ARBA" id="ARBA00023136"/>
    </source>
</evidence>
<feature type="transmembrane region" description="Helical" evidence="18">
    <location>
        <begin position="96"/>
        <end position="115"/>
    </location>
</feature>
<evidence type="ECO:0000256" key="17">
    <source>
        <dbReference type="ARBA" id="ARBA00049551"/>
    </source>
</evidence>
<feature type="transmembrane region" description="Helical" evidence="18">
    <location>
        <begin position="234"/>
        <end position="251"/>
    </location>
</feature>
<keyword evidence="8 18" id="KW-0812">Transmembrane</keyword>
<geneLocation type="mitochondrion" evidence="21"/>
<evidence type="ECO:0000256" key="3">
    <source>
        <dbReference type="ARBA" id="ARBA00007012"/>
    </source>
</evidence>
<comment type="subcellular location">
    <subcellularLocation>
        <location evidence="2 18">Mitochondrion inner membrane</location>
        <topology evidence="2 18">Multi-pass membrane protein</topology>
    </subcellularLocation>
</comment>
<dbReference type="InterPro" id="IPR001750">
    <property type="entry name" value="ND/Mrp_TM"/>
</dbReference>
<evidence type="ECO:0000256" key="9">
    <source>
        <dbReference type="ARBA" id="ARBA00022792"/>
    </source>
</evidence>
<keyword evidence="6" id="KW-0813">Transport</keyword>
<organism evidence="21">
    <name type="scientific">Eubosmina coregoni</name>
    <dbReference type="NCBI Taxonomy" id="186181"/>
    <lineage>
        <taxon>Eukaryota</taxon>
        <taxon>Metazoa</taxon>
        <taxon>Ecdysozoa</taxon>
        <taxon>Arthropoda</taxon>
        <taxon>Crustacea</taxon>
        <taxon>Branchiopoda</taxon>
        <taxon>Diplostraca</taxon>
        <taxon>Cladocera</taxon>
        <taxon>Anomopoda</taxon>
        <taxon>Bosminidae</taxon>
        <taxon>Eubosmina</taxon>
    </lineage>
</organism>
<feature type="non-terminal residue" evidence="21">
    <location>
        <position position="1"/>
    </location>
</feature>
<sequence>QISSLIWLTPSFILFSGMIVCSLILVSCSSSLSMCWLGLELNTLGFIPFILKDNSKGLSESSVKYFLTQAFASSILLLGILSASNSLGSWAESMNLFVLLALFVKLGVAPFHGWVPSMAEPLHWWVLFMLLTVQKVNPLIIFLSQTWMLKFMFIGVCFSVLVGGIGGICEVRLRKILVFSSISHMGWVLATLFLSTSLIVLYFVSYSLLLAAVVAVICKLNLQHLVQMSSSNLSVGWGAVVFTNLLSLGGLPPFFGFLPKWMVLEMLVLEGLYLLVIFMIFSSLLVLYYYLRMAFSSFILKKMNWTFEEVLYLGTCSTSLSLFSLGGLTVSFLF</sequence>
<feature type="transmembrane region" description="Helical" evidence="18">
    <location>
        <begin position="271"/>
        <end position="291"/>
    </location>
</feature>
<dbReference type="AlphaFoldDB" id="F6K1N1"/>
<evidence type="ECO:0000313" key="20">
    <source>
        <dbReference type="EMBL" id="AEF29509.1"/>
    </source>
</evidence>
<comment type="function">
    <text evidence="18">Core subunit of the mitochondrial membrane respiratory chain NADH dehydrogenase (Complex I) which catalyzes electron transfer from NADH through the respiratory chain, using ubiquinone as an electron acceptor. Essential for the catalytic activity and assembly of complex I.</text>
</comment>
<evidence type="ECO:0000256" key="4">
    <source>
        <dbReference type="ARBA" id="ARBA00012944"/>
    </source>
</evidence>
<evidence type="ECO:0000259" key="19">
    <source>
        <dbReference type="Pfam" id="PF00361"/>
    </source>
</evidence>
<feature type="transmembrane region" description="Helical" evidence="18">
    <location>
        <begin position="63"/>
        <end position="84"/>
    </location>
</feature>
<comment type="function">
    <text evidence="1">Core subunit of the mitochondrial membrane respiratory chain NADH dehydrogenase (Complex I) that is believed to belong to the minimal assembly required for catalysis. Complex I functions in the transfer of electrons from NADH to the respiratory chain. The immediate electron acceptor for the enzyme is believed to be ubiquinone.</text>
</comment>
<evidence type="ECO:0000256" key="10">
    <source>
        <dbReference type="ARBA" id="ARBA00022967"/>
    </source>
</evidence>
<feature type="transmembrane region" description="Helical" evidence="18">
    <location>
        <begin position="149"/>
        <end position="169"/>
    </location>
</feature>
<evidence type="ECO:0000256" key="14">
    <source>
        <dbReference type="ARBA" id="ARBA00023075"/>
    </source>
</evidence>
<feature type="domain" description="NADH:quinone oxidoreductase/Mrp antiporter transmembrane" evidence="19">
    <location>
        <begin position="29"/>
        <end position="285"/>
    </location>
</feature>
<evidence type="ECO:0000256" key="18">
    <source>
        <dbReference type="RuleBase" id="RU003403"/>
    </source>
</evidence>